<comment type="function">
    <text evidence="24">Bifunctional aspartate kinase and homoserine dehydrogenase that catalyzes the first and the third steps toward the synthesis of lysine, methionine and threonine from aspartate.</text>
</comment>
<keyword evidence="15 32" id="KW-0418">Kinase</keyword>
<keyword evidence="22" id="KW-0486">Methionine biosynthesis</keyword>
<comment type="similarity">
    <text evidence="7">In the C-terminal section; belongs to the homoserine dehydrogenase family.</text>
</comment>
<keyword evidence="21" id="KW-0457">Lysine biosynthesis</keyword>
<dbReference type="SUPFAM" id="SSF55347">
    <property type="entry name" value="Glyceraldehyde-3-phosphate dehydrogenase-like, C-terminal domain"/>
    <property type="match status" value="1"/>
</dbReference>
<sequence length="808" mass="89474">MKVLKFGGKSLANGLGLEKTLEIIKHKKANEEDICVVVSARGNATDELIALLENARNGQWEEEDWINFKENQLKAIPQQQDILDADFHNLKNFFAGVKLLKDYSLKTKDEVLSFGEVISAKTLVQILINEGLSAKFVDARSFLVTDDRFGNAIPKDEISEKNAQVVFEEFYNNGAIPVVTGFIGVTEEGETTTLGRNGSNYSAALVAKFINAEILENYTHVDGVFSVNPELVEDARHIENLSFQEANEMVNFGMNVLHDKTILPLIDKNIPLKILNTFKGIDQTGTLISNDKNNTSVKSLMLQENKSLVVFEGRGLLGKVGIDARFFSALHRAGVSAGIISQGSSERGMGVVVDEKDAPRALEALRKEFARDYDTKDVQSIHSIDGLSVISIIGQKMSHFNQSYNALIKNHVEPLLISNTVSGANVSIVISKEDTSKALNIIHGELFENPKQIHLAIIGHGTVGRALINQILNSTHDIVNRKNTHIKIFAISNSKNLILDKKGIGKDWETQLQSSAVPANIETLLKYAKENHLENLIAVDNTASSVFVENYELLAENGFDLVSSNKIFNTLPIERYKNLRKVLEDKNKKYLYETNVGAGLPLIDTIKLLHLSGENITRVKGVFSGSLSYIFNNFSVRKDAFSTIIKEAMDKGYTEPDPREDLSGNDVARKLLILARELDLVNEFSDINIQNLIPENLQSIAKDEFLSRLEELNTEYEQLKKSLPEDHVLRYVGELKGDLQKEKGQLEVKLVSVPKSASLGQVKGSDSIFEIYTESYGENPIVIMGAGAGAEVTARGVFGDILRVSENK</sequence>
<feature type="domain" description="Aspartate/glutamate/uridylate kinase" evidence="28">
    <location>
        <begin position="2"/>
        <end position="276"/>
    </location>
</feature>
<keyword evidence="13" id="KW-0479">Metal-binding</keyword>
<comment type="subunit">
    <text evidence="9">Homotetramer.</text>
</comment>
<dbReference type="Gene3D" id="3.40.50.720">
    <property type="entry name" value="NAD(P)-binding Rossmann-like Domain"/>
    <property type="match status" value="1"/>
</dbReference>
<dbReference type="Gene3D" id="3.30.360.10">
    <property type="entry name" value="Dihydrodipicolinate Reductase, domain 2"/>
    <property type="match status" value="1"/>
</dbReference>
<proteinExistence type="inferred from homology"/>
<dbReference type="InterPro" id="IPR001048">
    <property type="entry name" value="Asp/Glu/Uridylate_kinase"/>
</dbReference>
<dbReference type="PANTHER" id="PTHR43070:SF5">
    <property type="entry name" value="HOMOSERINE DEHYDROGENASE"/>
    <property type="match status" value="1"/>
</dbReference>
<dbReference type="SUPFAM" id="SSF53633">
    <property type="entry name" value="Carbamate kinase-like"/>
    <property type="match status" value="1"/>
</dbReference>
<dbReference type="Gene3D" id="3.30.2130.10">
    <property type="entry name" value="VC0802-like"/>
    <property type="match status" value="1"/>
</dbReference>
<dbReference type="NCBIfam" id="NF006959">
    <property type="entry name" value="PRK09436.1"/>
    <property type="match status" value="1"/>
</dbReference>
<keyword evidence="19" id="KW-0520">NAD</keyword>
<keyword evidence="16" id="KW-0067">ATP-binding</keyword>
<keyword evidence="20" id="KW-0915">Sodium</keyword>
<dbReference type="GO" id="GO:0009088">
    <property type="term" value="P:threonine biosynthetic process"/>
    <property type="evidence" value="ECO:0007669"/>
    <property type="project" value="UniProtKB-UniPathway"/>
</dbReference>
<keyword evidence="18" id="KW-0560">Oxidoreductase</keyword>
<dbReference type="Pfam" id="PF00742">
    <property type="entry name" value="Homoserine_dh"/>
    <property type="match status" value="1"/>
</dbReference>
<dbReference type="Pfam" id="PF03447">
    <property type="entry name" value="NAD_binding_3"/>
    <property type="match status" value="1"/>
</dbReference>
<dbReference type="UniPathway" id="UPA00050">
    <property type="reaction ID" value="UER00063"/>
</dbReference>
<keyword evidence="14" id="KW-0547">Nucleotide-binding</keyword>
<dbReference type="InterPro" id="IPR019811">
    <property type="entry name" value="HDH_CS"/>
</dbReference>
<dbReference type="GeneID" id="56684674"/>
<dbReference type="Pfam" id="PF22468">
    <property type="entry name" value="ACT_9"/>
    <property type="match status" value="1"/>
</dbReference>
<dbReference type="GO" id="GO:0004072">
    <property type="term" value="F:aspartate kinase activity"/>
    <property type="evidence" value="ECO:0007669"/>
    <property type="project" value="UniProtKB-EC"/>
</dbReference>
<evidence type="ECO:0000256" key="18">
    <source>
        <dbReference type="ARBA" id="ARBA00023002"/>
    </source>
</evidence>
<dbReference type="InterPro" id="IPR001341">
    <property type="entry name" value="Asp_kinase"/>
</dbReference>
<evidence type="ECO:0000256" key="26">
    <source>
        <dbReference type="ARBA" id="ARBA00048841"/>
    </source>
</evidence>
<organism evidence="32 33">
    <name type="scientific">Elizabethkingia anophelis NUHP1</name>
    <dbReference type="NCBI Taxonomy" id="1338011"/>
    <lineage>
        <taxon>Bacteria</taxon>
        <taxon>Pseudomonadati</taxon>
        <taxon>Bacteroidota</taxon>
        <taxon>Flavobacteriia</taxon>
        <taxon>Flavobacteriales</taxon>
        <taxon>Weeksellaceae</taxon>
        <taxon>Elizabethkingia</taxon>
    </lineage>
</organism>
<evidence type="ECO:0000256" key="16">
    <source>
        <dbReference type="ARBA" id="ARBA00022840"/>
    </source>
</evidence>
<feature type="domain" description="Aspartokinase ACT" evidence="31">
    <location>
        <begin position="311"/>
        <end position="369"/>
    </location>
</feature>
<keyword evidence="11" id="KW-0808">Transferase</keyword>
<comment type="pathway">
    <text evidence="3">Amino-acid biosynthesis; L-methionine biosynthesis via de novo pathway; L-homoserine from L-aspartate: step 1/3.</text>
</comment>
<dbReference type="Gene3D" id="3.40.1160.10">
    <property type="entry name" value="Acetylglutamate kinase-like"/>
    <property type="match status" value="1"/>
</dbReference>
<keyword evidence="23" id="KW-0511">Multifunctional enzyme</keyword>
<evidence type="ECO:0000256" key="21">
    <source>
        <dbReference type="ARBA" id="ARBA00023154"/>
    </source>
</evidence>
<dbReference type="KEGG" id="eao:BD94_3602"/>
<evidence type="ECO:0000313" key="33">
    <source>
        <dbReference type="Proteomes" id="UP000028933"/>
    </source>
</evidence>
<dbReference type="InterPro" id="IPR042199">
    <property type="entry name" value="AsparK_Bifunc_asparK/hSer_DH"/>
</dbReference>
<reference evidence="32" key="1">
    <citation type="journal article" date="2013" name="Lancet">
        <title>First case of E anophelis outbreak in an intensive-care unit.</title>
        <authorList>
            <person name="Teo J."/>
            <person name="Tan S.Y."/>
            <person name="Tay M."/>
            <person name="Ding Y."/>
            <person name="Kjelleberg S."/>
            <person name="Givskov M."/>
            <person name="Lin R.T."/>
            <person name="Yang L."/>
        </authorList>
    </citation>
    <scope>NUCLEOTIDE SEQUENCE [LARGE SCALE GENOMIC DNA]</scope>
    <source>
        <strain evidence="32">NUHP1</strain>
    </source>
</reference>
<comment type="pathway">
    <text evidence="2">Amino-acid biosynthesis; L-lysine biosynthesis via DAP pathway; (S)-tetrahydrodipicolinate from L-aspartate: step 1/4.</text>
</comment>
<dbReference type="GO" id="GO:0046872">
    <property type="term" value="F:metal ion binding"/>
    <property type="evidence" value="ECO:0007669"/>
    <property type="project" value="UniProtKB-KW"/>
</dbReference>
<protein>
    <submittedName>
        <fullName evidence="32">Aspartokinase/Homoserine dehydrogenase</fullName>
    </submittedName>
</protein>
<evidence type="ECO:0000256" key="9">
    <source>
        <dbReference type="ARBA" id="ARBA00011881"/>
    </source>
</evidence>
<dbReference type="Gene3D" id="3.30.70.260">
    <property type="match status" value="1"/>
</dbReference>
<evidence type="ECO:0000256" key="2">
    <source>
        <dbReference type="ARBA" id="ARBA00004766"/>
    </source>
</evidence>
<evidence type="ECO:0000256" key="7">
    <source>
        <dbReference type="ARBA" id="ARBA00007952"/>
    </source>
</evidence>
<keyword evidence="17" id="KW-0521">NADP</keyword>
<dbReference type="GO" id="GO:0009089">
    <property type="term" value="P:lysine biosynthetic process via diaminopimelate"/>
    <property type="evidence" value="ECO:0007669"/>
    <property type="project" value="UniProtKB-UniPathway"/>
</dbReference>
<comment type="catalytic activity">
    <reaction evidence="27">
        <text>L-homoserine + NAD(+) = L-aspartate 4-semialdehyde + NADH + H(+)</text>
        <dbReference type="Rhea" id="RHEA:15757"/>
        <dbReference type="ChEBI" id="CHEBI:15378"/>
        <dbReference type="ChEBI" id="CHEBI:57476"/>
        <dbReference type="ChEBI" id="CHEBI:57540"/>
        <dbReference type="ChEBI" id="CHEBI:57945"/>
        <dbReference type="ChEBI" id="CHEBI:537519"/>
        <dbReference type="EC" id="1.1.1.3"/>
    </reaction>
    <physiologicalReaction direction="right-to-left" evidence="27">
        <dbReference type="Rhea" id="RHEA:15759"/>
    </physiologicalReaction>
</comment>
<dbReference type="UniPathway" id="UPA00034">
    <property type="reaction ID" value="UER00015"/>
</dbReference>
<dbReference type="InterPro" id="IPR036393">
    <property type="entry name" value="AceGlu_kinase-like_sf"/>
</dbReference>
<dbReference type="FunFam" id="3.30.360.10:FF:000006">
    <property type="entry name" value="Bifunctional aspartokinase/homoserine dehydrogenase"/>
    <property type="match status" value="1"/>
</dbReference>
<dbReference type="GO" id="GO:0004412">
    <property type="term" value="F:homoserine dehydrogenase activity"/>
    <property type="evidence" value="ECO:0007669"/>
    <property type="project" value="UniProtKB-EC"/>
</dbReference>
<dbReference type="GO" id="GO:0009090">
    <property type="term" value="P:homoserine biosynthetic process"/>
    <property type="evidence" value="ECO:0007669"/>
    <property type="project" value="UniProtKB-ARBA"/>
</dbReference>
<comment type="catalytic activity">
    <reaction evidence="25">
        <text>L-aspartate + ATP = 4-phospho-L-aspartate + ADP</text>
        <dbReference type="Rhea" id="RHEA:23776"/>
        <dbReference type="ChEBI" id="CHEBI:29991"/>
        <dbReference type="ChEBI" id="CHEBI:30616"/>
        <dbReference type="ChEBI" id="CHEBI:57535"/>
        <dbReference type="ChEBI" id="CHEBI:456216"/>
        <dbReference type="EC" id="2.7.2.4"/>
    </reaction>
    <physiologicalReaction direction="left-to-right" evidence="25">
        <dbReference type="Rhea" id="RHEA:23777"/>
    </physiologicalReaction>
</comment>
<evidence type="ECO:0000256" key="14">
    <source>
        <dbReference type="ARBA" id="ARBA00022741"/>
    </source>
</evidence>
<evidence type="ECO:0000256" key="23">
    <source>
        <dbReference type="ARBA" id="ARBA00023268"/>
    </source>
</evidence>
<dbReference type="GO" id="GO:0005524">
    <property type="term" value="F:ATP binding"/>
    <property type="evidence" value="ECO:0007669"/>
    <property type="project" value="UniProtKB-KW"/>
</dbReference>
<keyword evidence="10" id="KW-0028">Amino-acid biosynthesis</keyword>
<evidence type="ECO:0000256" key="15">
    <source>
        <dbReference type="ARBA" id="ARBA00022777"/>
    </source>
</evidence>
<evidence type="ECO:0000256" key="5">
    <source>
        <dbReference type="ARBA" id="ARBA00005062"/>
    </source>
</evidence>
<dbReference type="InterPro" id="IPR036291">
    <property type="entry name" value="NAD(P)-bd_dom_sf"/>
</dbReference>
<dbReference type="eggNOG" id="COG0527">
    <property type="taxonomic scope" value="Bacteria"/>
</dbReference>
<comment type="cofactor">
    <cofactor evidence="1">
        <name>a metal cation</name>
        <dbReference type="ChEBI" id="CHEBI:25213"/>
    </cofactor>
</comment>
<evidence type="ECO:0000256" key="19">
    <source>
        <dbReference type="ARBA" id="ARBA00023027"/>
    </source>
</evidence>
<evidence type="ECO:0000256" key="25">
    <source>
        <dbReference type="ARBA" id="ARBA00048561"/>
    </source>
</evidence>
<evidence type="ECO:0000256" key="8">
    <source>
        <dbReference type="ARBA" id="ARBA00010046"/>
    </source>
</evidence>
<feature type="domain" description="Aspartate/homoserine dehydrogenase NAD-binding" evidence="30">
    <location>
        <begin position="459"/>
        <end position="593"/>
    </location>
</feature>
<feature type="domain" description="Homoserine dehydrogenase catalytic" evidence="29">
    <location>
        <begin position="601"/>
        <end position="802"/>
    </location>
</feature>
<dbReference type="GO" id="GO:0050661">
    <property type="term" value="F:NADP binding"/>
    <property type="evidence" value="ECO:0007669"/>
    <property type="project" value="InterPro"/>
</dbReference>
<comment type="similarity">
    <text evidence="8">In the N-terminal section; belongs to the aspartokinase family.</text>
</comment>
<evidence type="ECO:0000256" key="4">
    <source>
        <dbReference type="ARBA" id="ARBA00005056"/>
    </source>
</evidence>
<dbReference type="NCBIfam" id="TIGR00657">
    <property type="entry name" value="asp_kinases"/>
    <property type="match status" value="1"/>
</dbReference>
<evidence type="ECO:0000256" key="17">
    <source>
        <dbReference type="ARBA" id="ARBA00022857"/>
    </source>
</evidence>
<comment type="catalytic activity">
    <reaction evidence="26">
        <text>L-homoserine + NADP(+) = L-aspartate 4-semialdehyde + NADPH + H(+)</text>
        <dbReference type="Rhea" id="RHEA:15761"/>
        <dbReference type="ChEBI" id="CHEBI:15378"/>
        <dbReference type="ChEBI" id="CHEBI:57476"/>
        <dbReference type="ChEBI" id="CHEBI:57783"/>
        <dbReference type="ChEBI" id="CHEBI:58349"/>
        <dbReference type="ChEBI" id="CHEBI:537519"/>
        <dbReference type="EC" id="1.1.1.3"/>
    </reaction>
    <physiologicalReaction direction="right-to-left" evidence="26">
        <dbReference type="Rhea" id="RHEA:15763"/>
    </physiologicalReaction>
</comment>
<evidence type="ECO:0000256" key="13">
    <source>
        <dbReference type="ARBA" id="ARBA00022723"/>
    </source>
</evidence>
<dbReference type="InterPro" id="IPR005106">
    <property type="entry name" value="Asp/hSer_DH_NAD-bd"/>
</dbReference>
<dbReference type="Proteomes" id="UP000028933">
    <property type="component" value="Chromosome"/>
</dbReference>
<comment type="pathway">
    <text evidence="6">Amino-acid biosynthesis; L-threonine biosynthesis; L-threonine from L-aspartate: step 1/5.</text>
</comment>
<evidence type="ECO:0000256" key="24">
    <source>
        <dbReference type="ARBA" id="ARBA00044938"/>
    </source>
</evidence>
<dbReference type="InterPro" id="IPR045865">
    <property type="entry name" value="ACT-like_dom_sf"/>
</dbReference>
<evidence type="ECO:0000256" key="3">
    <source>
        <dbReference type="ARBA" id="ARBA00004986"/>
    </source>
</evidence>
<comment type="pathway">
    <text evidence="4">Amino-acid biosynthesis; L-threonine biosynthesis; L-threonine from L-aspartate: step 3/5.</text>
</comment>
<evidence type="ECO:0000313" key="32">
    <source>
        <dbReference type="EMBL" id="AIL47377.1"/>
    </source>
</evidence>
<evidence type="ECO:0000259" key="29">
    <source>
        <dbReference type="Pfam" id="PF00742"/>
    </source>
</evidence>
<dbReference type="InterPro" id="IPR011147">
    <property type="entry name" value="Bifunc_Aspkin/hSer_DH"/>
</dbReference>
<accession>A0A077EIR9</accession>
<evidence type="ECO:0000256" key="6">
    <source>
        <dbReference type="ARBA" id="ARBA00005139"/>
    </source>
</evidence>
<keyword evidence="12" id="KW-0791">Threonine biosynthesis</keyword>
<dbReference type="STRING" id="1338011.BD94_3602"/>
<evidence type="ECO:0000259" key="30">
    <source>
        <dbReference type="Pfam" id="PF03447"/>
    </source>
</evidence>
<evidence type="ECO:0000256" key="1">
    <source>
        <dbReference type="ARBA" id="ARBA00001920"/>
    </source>
</evidence>
<gene>
    <name evidence="32" type="ORF">BD94_3602</name>
</gene>
<evidence type="ECO:0000256" key="10">
    <source>
        <dbReference type="ARBA" id="ARBA00022605"/>
    </source>
</evidence>
<dbReference type="CDD" id="cd04921">
    <property type="entry name" value="ACT_AKi-HSDH-ThrA-like_1"/>
    <property type="match status" value="1"/>
</dbReference>
<reference evidence="32" key="2">
    <citation type="journal article" date="2015" name="Genome Biol. Evol.">
        <title>Complete Genome Sequence and Transcriptomic Analysis of the Novel Pathogen Elizabethkingia anophelis in Response to Oxidative Stress.</title>
        <authorList>
            <person name="Li Y."/>
            <person name="Liu Y."/>
            <person name="Chew S.C."/>
            <person name="Tay M."/>
            <person name="Salido M.M."/>
            <person name="Teo J."/>
            <person name="Lauro F.M."/>
            <person name="Givskov M."/>
            <person name="Yang L."/>
        </authorList>
    </citation>
    <scope>NUCLEOTIDE SEQUENCE</scope>
    <source>
        <strain evidence="32">NUHP1</strain>
    </source>
</reference>
<evidence type="ECO:0000256" key="27">
    <source>
        <dbReference type="ARBA" id="ARBA00049031"/>
    </source>
</evidence>
<dbReference type="EMBL" id="CP007547">
    <property type="protein sequence ID" value="AIL47377.1"/>
    <property type="molecule type" value="Genomic_DNA"/>
</dbReference>
<dbReference type="PIRSF" id="PIRSF000727">
    <property type="entry name" value="ThrA"/>
    <property type="match status" value="1"/>
</dbReference>
<evidence type="ECO:0000256" key="11">
    <source>
        <dbReference type="ARBA" id="ARBA00022679"/>
    </source>
</evidence>
<dbReference type="PANTHER" id="PTHR43070">
    <property type="match status" value="1"/>
</dbReference>
<dbReference type="InterPro" id="IPR001342">
    <property type="entry name" value="HDH_cat"/>
</dbReference>
<evidence type="ECO:0000256" key="20">
    <source>
        <dbReference type="ARBA" id="ARBA00023053"/>
    </source>
</evidence>
<dbReference type="SUPFAM" id="SSF55021">
    <property type="entry name" value="ACT-like"/>
    <property type="match status" value="2"/>
</dbReference>
<name>A0A077EIR9_9FLAO</name>
<dbReference type="InterPro" id="IPR054352">
    <property type="entry name" value="ACT_Aspartokinase"/>
</dbReference>
<dbReference type="Gene3D" id="1.20.120.1320">
    <property type="entry name" value="Aspartokinase, catalytic domain"/>
    <property type="match status" value="1"/>
</dbReference>
<dbReference type="SUPFAM" id="SSF51735">
    <property type="entry name" value="NAD(P)-binding Rossmann-fold domains"/>
    <property type="match status" value="1"/>
</dbReference>
<dbReference type="AlphaFoldDB" id="A0A077EIR9"/>
<evidence type="ECO:0000259" key="31">
    <source>
        <dbReference type="Pfam" id="PF22468"/>
    </source>
</evidence>
<evidence type="ECO:0000259" key="28">
    <source>
        <dbReference type="Pfam" id="PF00696"/>
    </source>
</evidence>
<evidence type="ECO:0000256" key="22">
    <source>
        <dbReference type="ARBA" id="ARBA00023167"/>
    </source>
</evidence>
<dbReference type="HOGENOM" id="CLU_009116_7_1_10"/>
<dbReference type="InterPro" id="IPR049638">
    <property type="entry name" value="AK-HD"/>
</dbReference>
<dbReference type="UniPathway" id="UPA00051">
    <property type="reaction ID" value="UER00465"/>
</dbReference>
<dbReference type="RefSeq" id="WP_009094444.1">
    <property type="nucleotide sequence ID" value="NZ_CP007547.1"/>
</dbReference>
<evidence type="ECO:0000256" key="12">
    <source>
        <dbReference type="ARBA" id="ARBA00022697"/>
    </source>
</evidence>
<dbReference type="eggNOG" id="COG0460">
    <property type="taxonomic scope" value="Bacteria"/>
</dbReference>
<dbReference type="GO" id="GO:0009086">
    <property type="term" value="P:methionine biosynthetic process"/>
    <property type="evidence" value="ECO:0007669"/>
    <property type="project" value="UniProtKB-KW"/>
</dbReference>
<dbReference type="PROSITE" id="PS01042">
    <property type="entry name" value="HOMOSER_DHGENASE"/>
    <property type="match status" value="1"/>
</dbReference>
<comment type="pathway">
    <text evidence="5">Amino-acid biosynthesis; L-methionine biosynthesis via de novo pathway; L-homoserine from L-aspartate: step 3/3.</text>
</comment>
<dbReference type="Pfam" id="PF00696">
    <property type="entry name" value="AA_kinase"/>
    <property type="match status" value="1"/>
</dbReference>